<feature type="transmembrane region" description="Helical" evidence="2">
    <location>
        <begin position="121"/>
        <end position="144"/>
    </location>
</feature>
<keyword evidence="2" id="KW-1133">Transmembrane helix</keyword>
<gene>
    <name evidence="3" type="ORF">Fuma_05116</name>
</gene>
<feature type="transmembrane region" description="Helical" evidence="2">
    <location>
        <begin position="202"/>
        <end position="227"/>
    </location>
</feature>
<feature type="transmembrane region" description="Helical" evidence="2">
    <location>
        <begin position="159"/>
        <end position="181"/>
    </location>
</feature>
<feature type="transmembrane region" description="Helical" evidence="2">
    <location>
        <begin position="86"/>
        <end position="109"/>
    </location>
</feature>
<dbReference type="STRING" id="1891926.Fuma_05116"/>
<dbReference type="EMBL" id="CP017641">
    <property type="protein sequence ID" value="APZ95458.1"/>
    <property type="molecule type" value="Genomic_DNA"/>
</dbReference>
<protein>
    <recommendedName>
        <fullName evidence="5">Oligosaccharide repeat unit polymerase</fullName>
    </recommendedName>
</protein>
<organism evidence="3 4">
    <name type="scientific">Fuerstiella marisgermanici</name>
    <dbReference type="NCBI Taxonomy" id="1891926"/>
    <lineage>
        <taxon>Bacteria</taxon>
        <taxon>Pseudomonadati</taxon>
        <taxon>Planctomycetota</taxon>
        <taxon>Planctomycetia</taxon>
        <taxon>Planctomycetales</taxon>
        <taxon>Planctomycetaceae</taxon>
        <taxon>Fuerstiella</taxon>
    </lineage>
</organism>
<dbReference type="RefSeq" id="WP_077026613.1">
    <property type="nucleotide sequence ID" value="NZ_CP017641.1"/>
</dbReference>
<keyword evidence="2" id="KW-0812">Transmembrane</keyword>
<evidence type="ECO:0000313" key="4">
    <source>
        <dbReference type="Proteomes" id="UP000187735"/>
    </source>
</evidence>
<evidence type="ECO:0000256" key="1">
    <source>
        <dbReference type="SAM" id="MobiDB-lite"/>
    </source>
</evidence>
<dbReference type="KEGG" id="fmr:Fuma_05116"/>
<sequence>MTGSGKETAVISTSTADSRFLTKRKRSRRGDSRNPGRRTSRATSRLPRAVGSEQVKYSGLCIRNISVLLLLESLILLYFISAKPQAAVLLFFGVINFLALGGAGVTELLRSRGVPRPIAPYLLAGALRLGAGPCHIAACIWFGFKNSIRFGPTAVQDHLMAAFALFVFGDALLIGAFWLWTRHSTRLSNRPSPKRTRFVYNRAILTTTTRSLLAAGWGLSILTYIGFQGLRASSVLATLTTALPSSAALLMFASARSMRAGRTAALQTAWFVTAINIGFGMQSAAKTSTLIALMPGLMHLLGSLWERQRKGTLRVRLRPVIAGSVICWLVVLFVFPFVQRLRYYELSTRGNFQDLNRFEISTDVLAASIPGTAEFHKVHRFPNHGMWSFTARQMNVLAVAFSMQYVDEHANFAGRFFKDGLRSTIPRVFWQGKPIYAPGKIIAKLAGHSKKNQTQLDAGDMVGGLYLDLGMRGAFFGMVTTGLLLAIMWKRFGQDACTNPASAVAMMLMYIWTFKHFENGIDWNVQGWTLLVALVFAQKIWETFVGFHPKDVA</sequence>
<feature type="transmembrane region" description="Helical" evidence="2">
    <location>
        <begin position="233"/>
        <end position="252"/>
    </location>
</feature>
<evidence type="ECO:0000256" key="2">
    <source>
        <dbReference type="SAM" id="Phobius"/>
    </source>
</evidence>
<reference evidence="3 4" key="1">
    <citation type="journal article" date="2016" name="Front. Microbiol.">
        <title>Fuerstia marisgermanicae gen. nov., sp. nov., an Unusual Member of the Phylum Planctomycetes from the German Wadden Sea.</title>
        <authorList>
            <person name="Kohn T."/>
            <person name="Heuer A."/>
            <person name="Jogler M."/>
            <person name="Vollmers J."/>
            <person name="Boedeker C."/>
            <person name="Bunk B."/>
            <person name="Rast P."/>
            <person name="Borchert D."/>
            <person name="Glockner I."/>
            <person name="Freese H.M."/>
            <person name="Klenk H.P."/>
            <person name="Overmann J."/>
            <person name="Kaster A.K."/>
            <person name="Rohde M."/>
            <person name="Wiegand S."/>
            <person name="Jogler C."/>
        </authorList>
    </citation>
    <scope>NUCLEOTIDE SEQUENCE [LARGE SCALE GENOMIC DNA]</scope>
    <source>
        <strain evidence="3 4">NH11</strain>
    </source>
</reference>
<keyword evidence="4" id="KW-1185">Reference proteome</keyword>
<proteinExistence type="predicted"/>
<feature type="compositionally biased region" description="Polar residues" evidence="1">
    <location>
        <begin position="1"/>
        <end position="17"/>
    </location>
</feature>
<dbReference type="Proteomes" id="UP000187735">
    <property type="component" value="Chromosome"/>
</dbReference>
<evidence type="ECO:0000313" key="3">
    <source>
        <dbReference type="EMBL" id="APZ95458.1"/>
    </source>
</evidence>
<feature type="transmembrane region" description="Helical" evidence="2">
    <location>
        <begin position="317"/>
        <end position="338"/>
    </location>
</feature>
<evidence type="ECO:0008006" key="5">
    <source>
        <dbReference type="Google" id="ProtNLM"/>
    </source>
</evidence>
<name>A0A1P8WN38_9PLAN</name>
<feature type="transmembrane region" description="Helical" evidence="2">
    <location>
        <begin position="60"/>
        <end position="80"/>
    </location>
</feature>
<keyword evidence="2" id="KW-0472">Membrane</keyword>
<feature type="region of interest" description="Disordered" evidence="1">
    <location>
        <begin position="1"/>
        <end position="47"/>
    </location>
</feature>
<accession>A0A1P8WN38</accession>
<dbReference type="OrthoDB" id="735382at2"/>
<dbReference type="AlphaFoldDB" id="A0A1P8WN38"/>